<dbReference type="EMBL" id="CP133762">
    <property type="protein sequence ID" value="WMX45801.1"/>
    <property type="molecule type" value="Genomic_DNA"/>
</dbReference>
<protein>
    <recommendedName>
        <fullName evidence="3">Secreted protein</fullName>
    </recommendedName>
</protein>
<sequence length="73" mass="7335">MPTSPRTAQVQDVVSRLKAGLASHGITLPSLGVDPVTLAASGSGSTPPLVELGRCNLDTAQRLVVALTGDGGR</sequence>
<accession>A0ABY9RUD8</accession>
<reference evidence="1 2" key="1">
    <citation type="submission" date="2023-09" db="EMBL/GenBank/DDBJ databases">
        <title>Complete genome of Streptomyces roseicoloratus T14.</title>
        <authorList>
            <person name="Bashizi T."/>
            <person name="Kim M.-J."/>
            <person name="Lee G."/>
            <person name="Tagele S.B."/>
            <person name="Shin J.-H."/>
        </authorList>
    </citation>
    <scope>NUCLEOTIDE SEQUENCE [LARGE SCALE GENOMIC DNA]</scope>
    <source>
        <strain evidence="1 2">T14</strain>
    </source>
</reference>
<evidence type="ECO:0000313" key="2">
    <source>
        <dbReference type="Proteomes" id="UP001250858"/>
    </source>
</evidence>
<name>A0ABY9RUD8_9ACTN</name>
<gene>
    <name evidence="1" type="ORF">RGF97_14345</name>
</gene>
<dbReference type="Proteomes" id="UP001250858">
    <property type="component" value="Chromosome"/>
</dbReference>
<evidence type="ECO:0000313" key="1">
    <source>
        <dbReference type="EMBL" id="WMX45801.1"/>
    </source>
</evidence>
<organism evidence="1 2">
    <name type="scientific">Streptomyces roseicoloratus</name>
    <dbReference type="NCBI Taxonomy" id="2508722"/>
    <lineage>
        <taxon>Bacteria</taxon>
        <taxon>Bacillati</taxon>
        <taxon>Actinomycetota</taxon>
        <taxon>Actinomycetes</taxon>
        <taxon>Kitasatosporales</taxon>
        <taxon>Streptomycetaceae</taxon>
        <taxon>Streptomyces</taxon>
    </lineage>
</organism>
<keyword evidence="2" id="KW-1185">Reference proteome</keyword>
<proteinExistence type="predicted"/>
<evidence type="ECO:0008006" key="3">
    <source>
        <dbReference type="Google" id="ProtNLM"/>
    </source>
</evidence>